<feature type="active site" description="Proton donor" evidence="2">
    <location>
        <position position="43"/>
    </location>
</feature>
<dbReference type="AlphaFoldDB" id="A0A398CTM4"/>
<dbReference type="GO" id="GO:0004113">
    <property type="term" value="F:2',3'-cyclic-nucleotide 3'-phosphodiesterase activity"/>
    <property type="evidence" value="ECO:0007669"/>
    <property type="project" value="InterPro"/>
</dbReference>
<feature type="active site" description="Proton acceptor" evidence="2">
    <location>
        <position position="142"/>
    </location>
</feature>
<dbReference type="GO" id="GO:0008664">
    <property type="term" value="F:RNA 2',3'-cyclic 3'-phosphodiesterase activity"/>
    <property type="evidence" value="ECO:0007669"/>
    <property type="project" value="UniProtKB-EC"/>
</dbReference>
<comment type="similarity">
    <text evidence="2">Belongs to the 2H phosphoesterase superfamily. ThpR family.</text>
</comment>
<feature type="domain" description="Phosphoesterase HXTX" evidence="3">
    <location>
        <begin position="14"/>
        <end position="94"/>
    </location>
</feature>
<name>A0A398CTM4_9BACL</name>
<dbReference type="InterPro" id="IPR009097">
    <property type="entry name" value="Cyclic_Pdiesterase"/>
</dbReference>
<dbReference type="InterPro" id="IPR004175">
    <property type="entry name" value="RNA_CPDase"/>
</dbReference>
<organism evidence="4 5">
    <name type="scientific">Cohnella faecalis</name>
    <dbReference type="NCBI Taxonomy" id="2315694"/>
    <lineage>
        <taxon>Bacteria</taxon>
        <taxon>Bacillati</taxon>
        <taxon>Bacillota</taxon>
        <taxon>Bacilli</taxon>
        <taxon>Bacillales</taxon>
        <taxon>Paenibacillaceae</taxon>
        <taxon>Cohnella</taxon>
    </lineage>
</organism>
<dbReference type="Pfam" id="PF02834">
    <property type="entry name" value="LigT_PEase"/>
    <property type="match status" value="2"/>
</dbReference>
<keyword evidence="5" id="KW-1185">Reference proteome</keyword>
<dbReference type="HAMAP" id="MF_01940">
    <property type="entry name" value="RNA_CPDase"/>
    <property type="match status" value="1"/>
</dbReference>
<gene>
    <name evidence="4" type="primary">thpR</name>
    <name evidence="4" type="ORF">D3H35_08900</name>
</gene>
<proteinExistence type="inferred from homology"/>
<evidence type="ECO:0000259" key="3">
    <source>
        <dbReference type="Pfam" id="PF02834"/>
    </source>
</evidence>
<evidence type="ECO:0000313" key="4">
    <source>
        <dbReference type="EMBL" id="RIE04058.1"/>
    </source>
</evidence>
<reference evidence="4 5" key="1">
    <citation type="submission" date="2018-09" db="EMBL/GenBank/DDBJ databases">
        <title>Cohnella cavernae sp. nov., isolated from a karst cave.</title>
        <authorList>
            <person name="Zhu H."/>
        </authorList>
    </citation>
    <scope>NUCLEOTIDE SEQUENCE [LARGE SCALE GENOMIC DNA]</scope>
    <source>
        <strain evidence="4 5">K2E09-144</strain>
    </source>
</reference>
<dbReference type="NCBIfam" id="TIGR02258">
    <property type="entry name" value="2_5_ligase"/>
    <property type="match status" value="1"/>
</dbReference>
<feature type="domain" description="Phosphoesterase HXTX" evidence="3">
    <location>
        <begin position="111"/>
        <end position="191"/>
    </location>
</feature>
<dbReference type="Gene3D" id="3.90.1140.10">
    <property type="entry name" value="Cyclic phosphodiesterase"/>
    <property type="match status" value="1"/>
</dbReference>
<feature type="short sequence motif" description="HXTX 2" evidence="2">
    <location>
        <begin position="142"/>
        <end position="145"/>
    </location>
</feature>
<dbReference type="InterPro" id="IPR014051">
    <property type="entry name" value="Phosphoesterase_HXTX"/>
</dbReference>
<dbReference type="EC" id="3.1.4.58" evidence="2"/>
<dbReference type="SUPFAM" id="SSF55144">
    <property type="entry name" value="LigT-like"/>
    <property type="match status" value="1"/>
</dbReference>
<comment type="catalytic activity">
    <reaction evidence="2">
        <text>a 3'-end 2',3'-cyclophospho-ribonucleotide-RNA + H2O = a 3'-end 2'-phospho-ribonucleotide-RNA + H(+)</text>
        <dbReference type="Rhea" id="RHEA:11828"/>
        <dbReference type="Rhea" id="RHEA-COMP:10464"/>
        <dbReference type="Rhea" id="RHEA-COMP:17353"/>
        <dbReference type="ChEBI" id="CHEBI:15377"/>
        <dbReference type="ChEBI" id="CHEBI:15378"/>
        <dbReference type="ChEBI" id="CHEBI:83064"/>
        <dbReference type="ChEBI" id="CHEBI:173113"/>
        <dbReference type="EC" id="3.1.4.58"/>
    </reaction>
</comment>
<evidence type="ECO:0000256" key="1">
    <source>
        <dbReference type="ARBA" id="ARBA00022801"/>
    </source>
</evidence>
<dbReference type="RefSeq" id="WP_119148733.1">
    <property type="nucleotide sequence ID" value="NZ_JBHSOV010000013.1"/>
</dbReference>
<evidence type="ECO:0000313" key="5">
    <source>
        <dbReference type="Proteomes" id="UP000266340"/>
    </source>
</evidence>
<accession>A0A398CTM4</accession>
<dbReference type="EMBL" id="QXJM01000029">
    <property type="protein sequence ID" value="RIE04058.1"/>
    <property type="molecule type" value="Genomic_DNA"/>
</dbReference>
<comment type="caution">
    <text evidence="4">The sequence shown here is derived from an EMBL/GenBank/DDBJ whole genome shotgun (WGS) entry which is preliminary data.</text>
</comment>
<dbReference type="PANTHER" id="PTHR35561">
    <property type="entry name" value="RNA 2',3'-CYCLIC PHOSPHODIESTERASE"/>
    <property type="match status" value="1"/>
</dbReference>
<protein>
    <recommendedName>
        <fullName evidence="2">RNA 2',3'-cyclic phosphodiesterase</fullName>
        <shortName evidence="2">RNA 2',3'-CPDase</shortName>
        <ecNumber evidence="2">3.1.4.58</ecNumber>
    </recommendedName>
</protein>
<evidence type="ECO:0000256" key="2">
    <source>
        <dbReference type="HAMAP-Rule" id="MF_01940"/>
    </source>
</evidence>
<feature type="short sequence motif" description="HXTX 1" evidence="2">
    <location>
        <begin position="43"/>
        <end position="46"/>
    </location>
</feature>
<comment type="function">
    <text evidence="2">Hydrolyzes RNA 2',3'-cyclic phosphodiester to an RNA 2'-phosphomonoester.</text>
</comment>
<keyword evidence="1 2" id="KW-0378">Hydrolase</keyword>
<sequence>MENFRLFVGVAVSNDVIRAMTPILSQLSASLPFKRWTHPADLHVTLHFLGDVAVNRVENLYEAMARIAQTASPFRLQLGELATFGQPDAPRVLWCKVSEPAPAAAASIAASQEDPLASLHDALATPLASAGFALEARPFRAHVTLARNGNAACGPAAIAAAWSEATAQSGAVAPLAWTAERVTVFRTHIGRRPGYERLAEFPLRGAL</sequence>
<dbReference type="PANTHER" id="PTHR35561:SF1">
    <property type="entry name" value="RNA 2',3'-CYCLIC PHOSPHODIESTERASE"/>
    <property type="match status" value="1"/>
</dbReference>
<dbReference type="Proteomes" id="UP000266340">
    <property type="component" value="Unassembled WGS sequence"/>
</dbReference>